<gene>
    <name evidence="2" type="ORF">E1293_45590</name>
</gene>
<dbReference type="NCBIfam" id="TIGR01443">
    <property type="entry name" value="intein_Cterm"/>
    <property type="match status" value="1"/>
</dbReference>
<dbReference type="PROSITE" id="PS50818">
    <property type="entry name" value="INTEIN_C_TER"/>
    <property type="match status" value="1"/>
</dbReference>
<dbReference type="InterPro" id="IPR036844">
    <property type="entry name" value="Hint_dom_sf"/>
</dbReference>
<dbReference type="Proteomes" id="UP000295578">
    <property type="component" value="Unassembled WGS sequence"/>
</dbReference>
<name>A0A4R4ZRR0_9ACTN</name>
<comment type="caution">
    <text evidence="2">The sequence shown here is derived from an EMBL/GenBank/DDBJ whole genome shotgun (WGS) entry which is preliminary data.</text>
</comment>
<dbReference type="SMART" id="SM00306">
    <property type="entry name" value="HintN"/>
    <property type="match status" value="1"/>
</dbReference>
<accession>A0A4R4ZRR0</accession>
<protein>
    <recommendedName>
        <fullName evidence="1">Hint domain-containing protein</fullName>
    </recommendedName>
</protein>
<evidence type="ECO:0000313" key="3">
    <source>
        <dbReference type="Proteomes" id="UP000295578"/>
    </source>
</evidence>
<dbReference type="Pfam" id="PF07591">
    <property type="entry name" value="PT-HINT"/>
    <property type="match status" value="1"/>
</dbReference>
<feature type="non-terminal residue" evidence="2">
    <location>
        <position position="1"/>
    </location>
</feature>
<dbReference type="InterPro" id="IPR030934">
    <property type="entry name" value="Intein_C"/>
</dbReference>
<dbReference type="EMBL" id="SMKY01000512">
    <property type="protein sequence ID" value="TDD60609.1"/>
    <property type="molecule type" value="Genomic_DNA"/>
</dbReference>
<proteinExistence type="predicted"/>
<organism evidence="2 3">
    <name type="scientific">Actinomadura darangshiensis</name>
    <dbReference type="NCBI Taxonomy" id="705336"/>
    <lineage>
        <taxon>Bacteria</taxon>
        <taxon>Bacillati</taxon>
        <taxon>Actinomycetota</taxon>
        <taxon>Actinomycetes</taxon>
        <taxon>Streptosporangiales</taxon>
        <taxon>Thermomonosporaceae</taxon>
        <taxon>Actinomadura</taxon>
    </lineage>
</organism>
<dbReference type="InterPro" id="IPR003587">
    <property type="entry name" value="Hint_dom_N"/>
</dbReference>
<dbReference type="CDD" id="cd00081">
    <property type="entry name" value="Hint"/>
    <property type="match status" value="1"/>
</dbReference>
<reference evidence="2 3" key="1">
    <citation type="submission" date="2019-03" db="EMBL/GenBank/DDBJ databases">
        <title>Draft genome sequences of novel Actinobacteria.</title>
        <authorList>
            <person name="Sahin N."/>
            <person name="Ay H."/>
            <person name="Saygin H."/>
        </authorList>
    </citation>
    <scope>NUCLEOTIDE SEQUENCE [LARGE SCALE GENOMIC DNA]</scope>
    <source>
        <strain evidence="2 3">DSM 45941</strain>
    </source>
</reference>
<keyword evidence="3" id="KW-1185">Reference proteome</keyword>
<dbReference type="AlphaFoldDB" id="A0A4R4ZRR0"/>
<evidence type="ECO:0000259" key="1">
    <source>
        <dbReference type="SMART" id="SM00306"/>
    </source>
</evidence>
<evidence type="ECO:0000313" key="2">
    <source>
        <dbReference type="EMBL" id="TDD60609.1"/>
    </source>
</evidence>
<dbReference type="SUPFAM" id="SSF51294">
    <property type="entry name" value="Hedgehog/intein (Hint) domain"/>
    <property type="match status" value="1"/>
</dbReference>
<dbReference type="RefSeq" id="WP_243717529.1">
    <property type="nucleotide sequence ID" value="NZ_SMKY01000512.1"/>
</dbReference>
<feature type="domain" description="Hint" evidence="1">
    <location>
        <begin position="59"/>
        <end position="185"/>
    </location>
</feature>
<dbReference type="Gene3D" id="2.170.16.10">
    <property type="entry name" value="Hedgehog/Intein (Hint) domain"/>
    <property type="match status" value="1"/>
</dbReference>
<sequence length="352" mass="37064">DIKNCVTGKSATACAWAIVGLIPVAGKYVRPVARGVRAIGRANKVARAARPVESAARICSSFVPGTKVMMADGSQKPIEEIKTGDKVVTTDSATGKTSTESVSQTISTKGDKKLVQITIDPHAYTLAWPSGKRSQPASTLLHRPADSKGGTVVATATHPFWVAGDIGRWVKATALEPGMWLRASAGTYVQVTATKHTTAHHQRVHNLTITHAHTYFVLAGETPVLVHNCGGSVPRHRTICDCANGGKPAMMRGPTPKGTGLHNLKIAEVAGQVTDGNVIAGGGGLPERAFATPGGFLSSRRPDILVERPDGSLYGINVGKQAARSGAPIKREAEALQDLENIGISMYFVPYN</sequence>